<organism evidence="2 3">
    <name type="scientific">Vineibacter terrae</name>
    <dbReference type="NCBI Taxonomy" id="2586908"/>
    <lineage>
        <taxon>Bacteria</taxon>
        <taxon>Pseudomonadati</taxon>
        <taxon>Pseudomonadota</taxon>
        <taxon>Alphaproteobacteria</taxon>
        <taxon>Hyphomicrobiales</taxon>
        <taxon>Vineibacter</taxon>
    </lineage>
</organism>
<proteinExistence type="predicted"/>
<keyword evidence="1" id="KW-0732">Signal</keyword>
<accession>A0A5C8PFN9</accession>
<dbReference type="EMBL" id="VDUZ01000035">
    <property type="protein sequence ID" value="TXL72160.1"/>
    <property type="molecule type" value="Genomic_DNA"/>
</dbReference>
<name>A0A5C8PFN9_9HYPH</name>
<dbReference type="RefSeq" id="WP_147849982.1">
    <property type="nucleotide sequence ID" value="NZ_VDUZ01000035.1"/>
</dbReference>
<sequence>MQALLAAAALALCLVVGTAAAQLPVGARTIAVADLPGEPAIPLTVWYPAMENGVTEDGEPAAVAAAPAPGRHRLVMLSHGSGGVPLNHRDLILHLASSGIIVAAPLHPYDNAADRSGPGTDLQLLGRPRHIGRSIDALLAHPTFGPLIDRARIGIVGYSAGGFAALVVIGGEPNFALGPAHCAQAEHDSGFCGWMRRGGIQRLRPDWTAVHDRRVRAAVLLAPAYGIFFDRKGLADVAAAIRLYRAEADDVVRHPFNEERLRRVLPRPPEYAVVPGGHFVFVSPCRRSTPGGLCRDASGVDRPRRLRRMNAEIQDFFDRSLGRD</sequence>
<gene>
    <name evidence="2" type="ORF">FHP25_26370</name>
</gene>
<dbReference type="Proteomes" id="UP000321638">
    <property type="component" value="Unassembled WGS sequence"/>
</dbReference>
<keyword evidence="3" id="KW-1185">Reference proteome</keyword>
<dbReference type="PIRSF" id="PIRSF031982">
    <property type="entry name" value="UCP031982_abhydr"/>
    <property type="match status" value="1"/>
</dbReference>
<feature type="signal peptide" evidence="1">
    <location>
        <begin position="1"/>
        <end position="21"/>
    </location>
</feature>
<dbReference type="InterPro" id="IPR029058">
    <property type="entry name" value="AB_hydrolase_fold"/>
</dbReference>
<evidence type="ECO:0000256" key="1">
    <source>
        <dbReference type="SAM" id="SignalP"/>
    </source>
</evidence>
<dbReference type="AlphaFoldDB" id="A0A5C8PFN9"/>
<feature type="chain" id="PRO_5022765274" description="Dienelactone hydrolase" evidence="1">
    <location>
        <begin position="22"/>
        <end position="324"/>
    </location>
</feature>
<evidence type="ECO:0000313" key="2">
    <source>
        <dbReference type="EMBL" id="TXL72160.1"/>
    </source>
</evidence>
<dbReference type="Gene3D" id="3.40.50.1820">
    <property type="entry name" value="alpha/beta hydrolase"/>
    <property type="match status" value="1"/>
</dbReference>
<dbReference type="OrthoDB" id="9814760at2"/>
<reference evidence="2 3" key="1">
    <citation type="submission" date="2019-06" db="EMBL/GenBank/DDBJ databases">
        <title>New taxonomy in bacterial strain CC-CFT640, isolated from vineyard.</title>
        <authorList>
            <person name="Lin S.-Y."/>
            <person name="Tsai C.-F."/>
            <person name="Young C.-C."/>
        </authorList>
    </citation>
    <scope>NUCLEOTIDE SEQUENCE [LARGE SCALE GENOMIC DNA]</scope>
    <source>
        <strain evidence="2 3">CC-CFT640</strain>
    </source>
</reference>
<dbReference type="InterPro" id="IPR016986">
    <property type="entry name" value="UCP031982_abhydr"/>
</dbReference>
<evidence type="ECO:0008006" key="4">
    <source>
        <dbReference type="Google" id="ProtNLM"/>
    </source>
</evidence>
<evidence type="ECO:0000313" key="3">
    <source>
        <dbReference type="Proteomes" id="UP000321638"/>
    </source>
</evidence>
<dbReference type="SUPFAM" id="SSF53474">
    <property type="entry name" value="alpha/beta-Hydrolases"/>
    <property type="match status" value="1"/>
</dbReference>
<comment type="caution">
    <text evidence="2">The sequence shown here is derived from an EMBL/GenBank/DDBJ whole genome shotgun (WGS) entry which is preliminary data.</text>
</comment>
<protein>
    <recommendedName>
        <fullName evidence="4">Dienelactone hydrolase</fullName>
    </recommendedName>
</protein>